<dbReference type="GO" id="GO:0045004">
    <property type="term" value="P:DNA replication proofreading"/>
    <property type="evidence" value="ECO:0007669"/>
    <property type="project" value="TreeGrafter"/>
</dbReference>
<dbReference type="InterPro" id="IPR012337">
    <property type="entry name" value="RNaseH-like_sf"/>
</dbReference>
<dbReference type="InterPro" id="IPR036397">
    <property type="entry name" value="RNaseH_sf"/>
</dbReference>
<dbReference type="GO" id="GO:0008408">
    <property type="term" value="F:3'-5' exonuclease activity"/>
    <property type="evidence" value="ECO:0007669"/>
    <property type="project" value="TreeGrafter"/>
</dbReference>
<dbReference type="InterPro" id="IPR046768">
    <property type="entry name" value="ExoX-like_C"/>
</dbReference>
<name>A0A1E5SYT5_9BACT</name>
<keyword evidence="3" id="KW-1185">Reference proteome</keyword>
<gene>
    <name evidence="2" type="ORF">BFP71_12420</name>
</gene>
<dbReference type="CDD" id="cd06127">
    <property type="entry name" value="DEDDh"/>
    <property type="match status" value="1"/>
</dbReference>
<reference evidence="2 3" key="1">
    <citation type="submission" date="2016-08" db="EMBL/GenBank/DDBJ databases">
        <title>Draft genome of Fabibacter sp. strain SK-8.</title>
        <authorList>
            <person name="Wong S.-K."/>
            <person name="Hamasaki K."/>
            <person name="Yoshizawa S."/>
        </authorList>
    </citation>
    <scope>NUCLEOTIDE SEQUENCE [LARGE SCALE GENOMIC DNA]</scope>
    <source>
        <strain evidence="2 3">SK-8</strain>
    </source>
</reference>
<comment type="caution">
    <text evidence="2">The sequence shown here is derived from an EMBL/GenBank/DDBJ whole genome shotgun (WGS) entry which is preliminary data.</text>
</comment>
<dbReference type="SMART" id="SM00479">
    <property type="entry name" value="EXOIII"/>
    <property type="match status" value="1"/>
</dbReference>
<dbReference type="EMBL" id="MDGQ01000005">
    <property type="protein sequence ID" value="OEK04281.1"/>
    <property type="molecule type" value="Genomic_DNA"/>
</dbReference>
<protein>
    <submittedName>
        <fullName evidence="2">DNA polymerase III subunit epsilon</fullName>
    </submittedName>
</protein>
<dbReference type="Pfam" id="PF00929">
    <property type="entry name" value="RNase_T"/>
    <property type="match status" value="1"/>
</dbReference>
<evidence type="ECO:0000313" key="3">
    <source>
        <dbReference type="Proteomes" id="UP000095552"/>
    </source>
</evidence>
<dbReference type="STRING" id="1563681.BFP71_12420"/>
<dbReference type="GO" id="GO:0005829">
    <property type="term" value="C:cytosol"/>
    <property type="evidence" value="ECO:0007669"/>
    <property type="project" value="TreeGrafter"/>
</dbReference>
<dbReference type="Gene3D" id="3.30.420.10">
    <property type="entry name" value="Ribonuclease H-like superfamily/Ribonuclease H"/>
    <property type="match status" value="1"/>
</dbReference>
<proteinExistence type="predicted"/>
<sequence>MQLNLKNPLVFFDLETTGINISQDRIVELAMLKVMPNGDTEKKVQLVNPTIPIPEESAMIHGIRDEDVKDKPTFKELAKNLAKFLEGCDLGGYNIVRFDVPLLVEEFLRVDVDFDVANRKLIDAQKIFFLMEQRTLSAAYKFYCGKELVGAHGAEADNDATFEVFKAQIERYNGMNVTDASGRAVGKIENDMGAIHQLVASRMVDLAGRIVYNDKNQEVFNFGKHKGKPVSEVFAKEPGYYDWMMRGDFSLDTKRKLTKIKLSGFKMG</sequence>
<dbReference type="InterPro" id="IPR013520">
    <property type="entry name" value="Ribonucl_H"/>
</dbReference>
<evidence type="ECO:0000313" key="2">
    <source>
        <dbReference type="EMBL" id="OEK04281.1"/>
    </source>
</evidence>
<feature type="domain" description="Exonuclease" evidence="1">
    <location>
        <begin position="8"/>
        <end position="174"/>
    </location>
</feature>
<dbReference type="PANTHER" id="PTHR30231">
    <property type="entry name" value="DNA POLYMERASE III SUBUNIT EPSILON"/>
    <property type="match status" value="1"/>
</dbReference>
<dbReference type="RefSeq" id="WP_069835786.1">
    <property type="nucleotide sequence ID" value="NZ_MDGQ01000005.1"/>
</dbReference>
<dbReference type="AlphaFoldDB" id="A0A1E5SYT5"/>
<dbReference type="Pfam" id="PF20600">
    <property type="entry name" value="ExoX-like_C"/>
    <property type="match status" value="1"/>
</dbReference>
<accession>A0A1E5SYT5</accession>
<dbReference type="Proteomes" id="UP000095552">
    <property type="component" value="Unassembled WGS sequence"/>
</dbReference>
<dbReference type="PANTHER" id="PTHR30231:SF41">
    <property type="entry name" value="DNA POLYMERASE III SUBUNIT EPSILON"/>
    <property type="match status" value="1"/>
</dbReference>
<organism evidence="2 3">
    <name type="scientific">Roseivirga misakiensis</name>
    <dbReference type="NCBI Taxonomy" id="1563681"/>
    <lineage>
        <taxon>Bacteria</taxon>
        <taxon>Pseudomonadati</taxon>
        <taxon>Bacteroidota</taxon>
        <taxon>Cytophagia</taxon>
        <taxon>Cytophagales</taxon>
        <taxon>Roseivirgaceae</taxon>
        <taxon>Roseivirga</taxon>
    </lineage>
</organism>
<evidence type="ECO:0000259" key="1">
    <source>
        <dbReference type="SMART" id="SM00479"/>
    </source>
</evidence>
<dbReference type="SUPFAM" id="SSF53098">
    <property type="entry name" value="Ribonuclease H-like"/>
    <property type="match status" value="1"/>
</dbReference>
<dbReference type="OrthoDB" id="9791657at2"/>
<dbReference type="GO" id="GO:0003676">
    <property type="term" value="F:nucleic acid binding"/>
    <property type="evidence" value="ECO:0007669"/>
    <property type="project" value="InterPro"/>
</dbReference>